<dbReference type="CDD" id="cd07012">
    <property type="entry name" value="PBP2_Bug_TTT"/>
    <property type="match status" value="1"/>
</dbReference>
<feature type="non-terminal residue" evidence="2">
    <location>
        <position position="1"/>
    </location>
</feature>
<dbReference type="Pfam" id="PF03401">
    <property type="entry name" value="TctC"/>
    <property type="match status" value="1"/>
</dbReference>
<evidence type="ECO:0000256" key="1">
    <source>
        <dbReference type="ARBA" id="ARBA00006987"/>
    </source>
</evidence>
<dbReference type="RefSeq" id="WP_137997777.1">
    <property type="nucleotide sequence ID" value="NZ_SJDU01000059.1"/>
</dbReference>
<accession>A0ABY2TS96</accession>
<dbReference type="InterPro" id="IPR042100">
    <property type="entry name" value="Bug_dom1"/>
</dbReference>
<comment type="caution">
    <text evidence="2">The sequence shown here is derived from an EMBL/GenBank/DDBJ whole genome shotgun (WGS) entry which is preliminary data.</text>
</comment>
<organism evidence="2 3">
    <name type="scientific">Brachyspira catarrhinii</name>
    <dbReference type="NCBI Taxonomy" id="2528966"/>
    <lineage>
        <taxon>Bacteria</taxon>
        <taxon>Pseudomonadati</taxon>
        <taxon>Spirochaetota</taxon>
        <taxon>Spirochaetia</taxon>
        <taxon>Brachyspirales</taxon>
        <taxon>Brachyspiraceae</taxon>
        <taxon>Brachyspira</taxon>
    </lineage>
</organism>
<gene>
    <name evidence="2" type="ORF">EZH24_03680</name>
</gene>
<proteinExistence type="inferred from homology"/>
<dbReference type="Gene3D" id="3.40.190.150">
    <property type="entry name" value="Bordetella uptake gene, domain 1"/>
    <property type="match status" value="1"/>
</dbReference>
<name>A0ABY2TS96_9SPIR</name>
<dbReference type="PANTHER" id="PTHR42928:SF3">
    <property type="entry name" value="UPF0065 PROTEIN YFLP"/>
    <property type="match status" value="1"/>
</dbReference>
<dbReference type="EMBL" id="SJDU01000059">
    <property type="protein sequence ID" value="TKZ35748.1"/>
    <property type="molecule type" value="Genomic_DNA"/>
</dbReference>
<dbReference type="PANTHER" id="PTHR42928">
    <property type="entry name" value="TRICARBOXYLATE-BINDING PROTEIN"/>
    <property type="match status" value="1"/>
</dbReference>
<sequence>VPMPVRNAVGAGGAVHLGAMQTKKGDTRTITVFSPPIIFINLNGTTPYSFRDLTPLASLIADYAAFVVRADSRYQTINDVMEALKRNPKSVKIGGLSSVGSMDHIQFLIIAKAAGVDNLNQIDYISFDDDAATQVLGGHIDLFSTSLADVMGLVESGDLKVLAQTADRRIGTGVKGQIPTCIEQGIDATFVNWRGLFGAPDMPEYAFNYWTNALAKLKDTQEWKDACRQFDWDEYYLDSADFVKFLEKNEEDYKVIMQDINMLKQN</sequence>
<evidence type="ECO:0000313" key="2">
    <source>
        <dbReference type="EMBL" id="TKZ35748.1"/>
    </source>
</evidence>
<dbReference type="InterPro" id="IPR005064">
    <property type="entry name" value="BUG"/>
</dbReference>
<dbReference type="Gene3D" id="3.40.190.10">
    <property type="entry name" value="Periplasmic binding protein-like II"/>
    <property type="match status" value="1"/>
</dbReference>
<evidence type="ECO:0000313" key="3">
    <source>
        <dbReference type="Proteomes" id="UP000310168"/>
    </source>
</evidence>
<reference evidence="2 3" key="1">
    <citation type="journal article" date="2019" name="Anaerobe">
        <title>Brachyspira catarrhinii sp. nov., an anaerobic intestinal spirochaete isolated from vervet monkeys may have been misidentified as Brachyspira aalborgi in previous studies.</title>
        <authorList>
            <person name="Phillips N.D."/>
            <person name="La T."/>
            <person name="Hampson D.J."/>
        </authorList>
    </citation>
    <scope>NUCLEOTIDE SEQUENCE [LARGE SCALE GENOMIC DNA]</scope>
    <source>
        <strain evidence="2 3">Z12</strain>
    </source>
</reference>
<dbReference type="Proteomes" id="UP000310168">
    <property type="component" value="Unassembled WGS sequence"/>
</dbReference>
<protein>
    <submittedName>
        <fullName evidence="2">Tripartite tricarboxylate transporter substrate binding protein</fullName>
    </submittedName>
</protein>
<comment type="similarity">
    <text evidence="1">Belongs to the UPF0065 (bug) family.</text>
</comment>
<dbReference type="SUPFAM" id="SSF53850">
    <property type="entry name" value="Periplasmic binding protein-like II"/>
    <property type="match status" value="1"/>
</dbReference>
<keyword evidence="3" id="KW-1185">Reference proteome</keyword>